<protein>
    <submittedName>
        <fullName evidence="1">Uncharacterized protein</fullName>
    </submittedName>
</protein>
<sequence length="65" mass="7806">MKNMTAIEVRYRVAEYHRRWAIQSRRMADAMAKDYVTIYNYIMANYRQNELALERMADDGCPLIN</sequence>
<reference evidence="1" key="1">
    <citation type="journal article" date="2015" name="Nature">
        <title>Complex archaea that bridge the gap between prokaryotes and eukaryotes.</title>
        <authorList>
            <person name="Spang A."/>
            <person name="Saw J.H."/>
            <person name="Jorgensen S.L."/>
            <person name="Zaremba-Niedzwiedzka K."/>
            <person name="Martijn J."/>
            <person name="Lind A.E."/>
            <person name="van Eijk R."/>
            <person name="Schleper C."/>
            <person name="Guy L."/>
            <person name="Ettema T.J."/>
        </authorList>
    </citation>
    <scope>NUCLEOTIDE SEQUENCE</scope>
</reference>
<accession>A0A0F8XM44</accession>
<dbReference type="AlphaFoldDB" id="A0A0F8XM44"/>
<comment type="caution">
    <text evidence="1">The sequence shown here is derived from an EMBL/GenBank/DDBJ whole genome shotgun (WGS) entry which is preliminary data.</text>
</comment>
<evidence type="ECO:0000313" key="1">
    <source>
        <dbReference type="EMBL" id="KKK70023.1"/>
    </source>
</evidence>
<dbReference type="EMBL" id="LAZR01058378">
    <property type="protein sequence ID" value="KKK70023.1"/>
    <property type="molecule type" value="Genomic_DNA"/>
</dbReference>
<name>A0A0F8XM44_9ZZZZ</name>
<proteinExistence type="predicted"/>
<gene>
    <name evidence="1" type="ORF">LCGC14_2928160</name>
</gene>
<organism evidence="1">
    <name type="scientific">marine sediment metagenome</name>
    <dbReference type="NCBI Taxonomy" id="412755"/>
    <lineage>
        <taxon>unclassified sequences</taxon>
        <taxon>metagenomes</taxon>
        <taxon>ecological metagenomes</taxon>
    </lineage>
</organism>